<organism evidence="8 9">
    <name type="scientific">Wickerhamomyces ciferrii (strain ATCC 14091 / BCRC 22168 / CBS 111 / JCM 3599 / NBRC 0793 / NRRL Y-1031 F-60-10)</name>
    <name type="common">Yeast</name>
    <name type="synonym">Pichia ciferrii</name>
    <dbReference type="NCBI Taxonomy" id="1206466"/>
    <lineage>
        <taxon>Eukaryota</taxon>
        <taxon>Fungi</taxon>
        <taxon>Dikarya</taxon>
        <taxon>Ascomycota</taxon>
        <taxon>Saccharomycotina</taxon>
        <taxon>Saccharomycetes</taxon>
        <taxon>Phaffomycetales</taxon>
        <taxon>Wickerhamomycetaceae</taxon>
        <taxon>Wickerhamomyces</taxon>
    </lineage>
</organism>
<accession>K0KFN7</accession>
<dbReference type="GO" id="GO:0000730">
    <property type="term" value="P:DNA recombinase assembly"/>
    <property type="evidence" value="ECO:0007669"/>
    <property type="project" value="InterPro"/>
</dbReference>
<evidence type="ECO:0000256" key="2">
    <source>
        <dbReference type="ARBA" id="ARBA00022763"/>
    </source>
</evidence>
<dbReference type="GO" id="GO:0003697">
    <property type="term" value="F:single-stranded DNA binding"/>
    <property type="evidence" value="ECO:0007669"/>
    <property type="project" value="UniProtKB-ARBA"/>
</dbReference>
<feature type="compositionally biased region" description="Polar residues" evidence="7">
    <location>
        <begin position="452"/>
        <end position="475"/>
    </location>
</feature>
<name>K0KFN7_WICCF</name>
<dbReference type="eggNOG" id="KOG4141">
    <property type="taxonomic scope" value="Eukaryota"/>
</dbReference>
<gene>
    <name evidence="8" type="ORF">BN7_3510</name>
</gene>
<dbReference type="InParanoid" id="K0KFN7"/>
<dbReference type="AlphaFoldDB" id="K0KFN7"/>
<dbReference type="EMBL" id="CAIF01000097">
    <property type="protein sequence ID" value="CCH43955.1"/>
    <property type="molecule type" value="Genomic_DNA"/>
</dbReference>
<dbReference type="GO" id="GO:0005634">
    <property type="term" value="C:nucleus"/>
    <property type="evidence" value="ECO:0007669"/>
    <property type="project" value="InterPro"/>
</dbReference>
<dbReference type="GO" id="GO:0045002">
    <property type="term" value="P:double-strand break repair via single-strand annealing"/>
    <property type="evidence" value="ECO:0007669"/>
    <property type="project" value="InterPro"/>
</dbReference>
<dbReference type="NCBIfam" id="TIGR00607">
    <property type="entry name" value="rad52"/>
    <property type="match status" value="1"/>
</dbReference>
<dbReference type="SUPFAM" id="SSF54768">
    <property type="entry name" value="dsRNA-binding domain-like"/>
    <property type="match status" value="1"/>
</dbReference>
<keyword evidence="2" id="KW-0227">DNA damage</keyword>
<dbReference type="FunFam" id="3.30.390.80:FF:000001">
    <property type="entry name" value="DNA repair protein RAD52 homolog"/>
    <property type="match status" value="1"/>
</dbReference>
<feature type="region of interest" description="Disordered" evidence="7">
    <location>
        <begin position="417"/>
        <end position="475"/>
    </location>
</feature>
<feature type="compositionally biased region" description="Basic and acidic residues" evidence="7">
    <location>
        <begin position="324"/>
        <end position="333"/>
    </location>
</feature>
<dbReference type="GO" id="GO:0006312">
    <property type="term" value="P:mitotic recombination"/>
    <property type="evidence" value="ECO:0007669"/>
    <property type="project" value="TreeGrafter"/>
</dbReference>
<evidence type="ECO:0000313" key="9">
    <source>
        <dbReference type="Proteomes" id="UP000009328"/>
    </source>
</evidence>
<evidence type="ECO:0000256" key="7">
    <source>
        <dbReference type="SAM" id="MobiDB-lite"/>
    </source>
</evidence>
<keyword evidence="4" id="KW-0234">DNA repair</keyword>
<dbReference type="InterPro" id="IPR041247">
    <property type="entry name" value="Rad52_fam"/>
</dbReference>
<comment type="caution">
    <text evidence="8">The sequence shown here is derived from an EMBL/GenBank/DDBJ whole genome shotgun (WGS) entry which is preliminary data.</text>
</comment>
<evidence type="ECO:0000256" key="5">
    <source>
        <dbReference type="ARBA" id="ARBA00037138"/>
    </source>
</evidence>
<comment type="similarity">
    <text evidence="1">Belongs to the RAD52 family.</text>
</comment>
<dbReference type="HOGENOM" id="CLU_011431_3_2_1"/>
<keyword evidence="9" id="KW-1185">Reference proteome</keyword>
<dbReference type="InterPro" id="IPR004585">
    <property type="entry name" value="DNA_recomb/repair_Rad52"/>
</dbReference>
<feature type="compositionally biased region" description="Pro residues" evidence="7">
    <location>
        <begin position="244"/>
        <end position="262"/>
    </location>
</feature>
<dbReference type="PANTHER" id="PTHR12132">
    <property type="entry name" value="DNA REPAIR AND RECOMBINATION PROTEIN RAD52, RAD59"/>
    <property type="match status" value="1"/>
</dbReference>
<comment type="function">
    <text evidence="5">Involved in DNA double-strand break (DSB) repair and recombination. Promotes the annealing of complementary single-stranded DNA and by stimulation of the RAD51 recombinase.</text>
</comment>
<evidence type="ECO:0000256" key="1">
    <source>
        <dbReference type="ARBA" id="ARBA00006638"/>
    </source>
</evidence>
<dbReference type="InterPro" id="IPR007232">
    <property type="entry name" value="Rad52_Rad59_Rad22"/>
</dbReference>
<dbReference type="PANTHER" id="PTHR12132:SF1">
    <property type="entry name" value="DNA REPAIR PROTEIN RAD52 HOMOLOG"/>
    <property type="match status" value="1"/>
</dbReference>
<evidence type="ECO:0000256" key="3">
    <source>
        <dbReference type="ARBA" id="ARBA00023172"/>
    </source>
</evidence>
<keyword evidence="3" id="KW-0233">DNA recombination</keyword>
<feature type="compositionally biased region" description="Acidic residues" evidence="7">
    <location>
        <begin position="298"/>
        <end position="310"/>
    </location>
</feature>
<proteinExistence type="inferred from homology"/>
<dbReference type="FunCoup" id="K0KFN7">
    <property type="interactions" value="300"/>
</dbReference>
<dbReference type="STRING" id="1206466.K0KFN7"/>
<protein>
    <recommendedName>
        <fullName evidence="6">DNA repair and recombination protein RAD52</fullName>
    </recommendedName>
</protein>
<evidence type="ECO:0000256" key="6">
    <source>
        <dbReference type="ARBA" id="ARBA00041062"/>
    </source>
</evidence>
<dbReference type="InterPro" id="IPR042525">
    <property type="entry name" value="Rad52_Rad59_Rad22_sf"/>
</dbReference>
<dbReference type="Pfam" id="PF04098">
    <property type="entry name" value="Rad52_Rad22"/>
    <property type="match status" value="1"/>
</dbReference>
<sequence length="475" mass="52979">MGSNGWHQGHLMGSHMKNKVKSEDAPLVPFEDQETEEIQTKLDKQLGPEYVSTRPGAGGIRVSYIEGWKAINLANQVFGFNGWRSEIKDVHLDYIEERNGKTNLSVSVIVRVTLKDGTYREDIGCGSIENSRTRAAAFEKARKEAMTDGLKRALRCFGNAMGNCLYDKEYLSKISKVKCAPPDFDETNLMRFTDNMSVPHSRASTIPPNVALNVPVQQPAQPQAQQSNIPHEPATSNTNFIAPQPRPIPNPRNQPIPKPNQIPPRTTSHATPNNKHNKKSAEKDNDDFDDSITFSDDINLESEDFNDELNDMLNTKMKTPAPGEHGEQQHENPTDESISQEATTNDTPSTQPTKENEIRPSQVSFVKARVAEDLQKNGDVAKTHAFNPAFISPSIRRTVDPTKSTPIKRTSAHELKTVRYDNPKLMPNRQIGKPRYPPPKRARVDSGKENNVIDNNGKQPSQENTNTASQQQTSS</sequence>
<feature type="region of interest" description="Disordered" evidence="7">
    <location>
        <begin position="218"/>
        <end position="360"/>
    </location>
</feature>
<dbReference type="Proteomes" id="UP000009328">
    <property type="component" value="Unassembled WGS sequence"/>
</dbReference>
<evidence type="ECO:0000313" key="8">
    <source>
        <dbReference type="EMBL" id="CCH43955.1"/>
    </source>
</evidence>
<dbReference type="Gene3D" id="3.30.390.80">
    <property type="entry name" value="DNA repair protein Rad52/59/22"/>
    <property type="match status" value="1"/>
</dbReference>
<evidence type="ECO:0000256" key="4">
    <source>
        <dbReference type="ARBA" id="ARBA00023204"/>
    </source>
</evidence>
<reference evidence="8 9" key="1">
    <citation type="journal article" date="2012" name="Eukaryot. Cell">
        <title>Draft genome sequence of Wickerhamomyces ciferrii NRRL Y-1031 F-60-10.</title>
        <authorList>
            <person name="Schneider J."/>
            <person name="Andrea H."/>
            <person name="Blom J."/>
            <person name="Jaenicke S."/>
            <person name="Ruckert C."/>
            <person name="Schorsch C."/>
            <person name="Szczepanowski R."/>
            <person name="Farwick M."/>
            <person name="Goesmann A."/>
            <person name="Puhler A."/>
            <person name="Schaffer S."/>
            <person name="Tauch A."/>
            <person name="Kohler T."/>
            <person name="Brinkrolf K."/>
        </authorList>
    </citation>
    <scope>NUCLEOTIDE SEQUENCE [LARGE SCALE GENOMIC DNA]</scope>
    <source>
        <strain evidence="9">ATCC 14091 / BCRC 22168 / CBS 111 / JCM 3599 / NBRC 0793 / NRRL Y-1031 F-60-10</strain>
    </source>
</reference>
<feature type="compositionally biased region" description="Polar residues" evidence="7">
    <location>
        <begin position="335"/>
        <end position="360"/>
    </location>
</feature>